<accession>A0A439D297</accession>
<evidence type="ECO:0000313" key="1">
    <source>
        <dbReference type="EMBL" id="RWA08569.1"/>
    </source>
</evidence>
<organism evidence="1 2">
    <name type="scientific">Xylaria grammica</name>
    <dbReference type="NCBI Taxonomy" id="363999"/>
    <lineage>
        <taxon>Eukaryota</taxon>
        <taxon>Fungi</taxon>
        <taxon>Dikarya</taxon>
        <taxon>Ascomycota</taxon>
        <taxon>Pezizomycotina</taxon>
        <taxon>Sordariomycetes</taxon>
        <taxon>Xylariomycetidae</taxon>
        <taxon>Xylariales</taxon>
        <taxon>Xylariaceae</taxon>
        <taxon>Xylaria</taxon>
    </lineage>
</organism>
<dbReference type="InterPro" id="IPR035992">
    <property type="entry name" value="Ricin_B-like_lectins"/>
</dbReference>
<protein>
    <submittedName>
        <fullName evidence="1">Uncharacterized protein</fullName>
    </submittedName>
</protein>
<keyword evidence="2" id="KW-1185">Reference proteome</keyword>
<dbReference type="SUPFAM" id="SSF50370">
    <property type="entry name" value="Ricin B-like lectins"/>
    <property type="match status" value="1"/>
</dbReference>
<name>A0A439D297_9PEZI</name>
<dbReference type="Proteomes" id="UP000286045">
    <property type="component" value="Unassembled WGS sequence"/>
</dbReference>
<comment type="caution">
    <text evidence="1">The sequence shown here is derived from an EMBL/GenBank/DDBJ whole genome shotgun (WGS) entry which is preliminary data.</text>
</comment>
<proteinExistence type="predicted"/>
<dbReference type="Gene3D" id="2.80.10.50">
    <property type="match status" value="1"/>
</dbReference>
<evidence type="ECO:0000313" key="2">
    <source>
        <dbReference type="Proteomes" id="UP000286045"/>
    </source>
</evidence>
<dbReference type="EMBL" id="RYZI01000193">
    <property type="protein sequence ID" value="RWA08569.1"/>
    <property type="molecule type" value="Genomic_DNA"/>
</dbReference>
<reference evidence="1 2" key="1">
    <citation type="submission" date="2018-12" db="EMBL/GenBank/DDBJ databases">
        <title>Draft genome sequence of Xylaria grammica IHI A82.</title>
        <authorList>
            <person name="Buettner E."/>
            <person name="Kellner H."/>
        </authorList>
    </citation>
    <scope>NUCLEOTIDE SEQUENCE [LARGE SCALE GENOMIC DNA]</scope>
    <source>
        <strain evidence="1 2">IHI A82</strain>
    </source>
</reference>
<sequence>MDIQDGYYFIFSESTGNITLVCNTATGRATVQASATRADFLKGSSSMVFRVQPVKDDDAYLIYNEKYGMALALQAPGGLTVTLRSLDENDQRQWWRIQRDRPFAVTAYVQSGSKVALQSSGAGSSNADGGYYTPGSAQQQWQFFCISDATGADDVGGDDVKENRAWLREMLRYYTSNISQAYLVIGTYPYDRSHITHPNSELRKAIAWQNK</sequence>
<dbReference type="AlphaFoldDB" id="A0A439D297"/>
<gene>
    <name evidence="1" type="ORF">EKO27_g6537</name>
</gene>